<name>Q9S885_LUPAL</name>
<keyword id="KW-0903">Direct protein sequencing</keyword>
<sequence length="20" mass="2245">GIFTFEDESTSIVAPARLYK</sequence>
<proteinExistence type="evidence at protein level"/>
<protein>
    <submittedName>
        <fullName>16.5 kDa pathogenesis-related protein</fullName>
    </submittedName>
</protein>
<accession>Q9S885</accession>
<dbReference type="AlphaFoldDB" id="Q9S885"/>
<reference key="1">
    <citation type="journal article" date="1995" name="Plant Physiol.">
        <title>Lupinus albus L. pathogenesis-related proteins that show similarity to PR-10 proteins.</title>
        <authorList>
            <person name="Pinto M.P."/>
            <person name="Ricardo C.P."/>
        </authorList>
    </citation>
    <scope>PROTEIN SEQUENCE</scope>
</reference>
<organism>
    <name type="scientific">Lupinus albus</name>
    <name type="common">White lupine</name>
    <name type="synonym">Lupinus termis</name>
    <dbReference type="NCBI Taxonomy" id="3870"/>
    <lineage>
        <taxon>Eukaryota</taxon>
        <taxon>Viridiplantae</taxon>
        <taxon>Streptophyta</taxon>
        <taxon>Embryophyta</taxon>
        <taxon>Tracheophyta</taxon>
        <taxon>Spermatophyta</taxon>
        <taxon>Magnoliopsida</taxon>
        <taxon>eudicotyledons</taxon>
        <taxon>Gunneridae</taxon>
        <taxon>Pentapetalae</taxon>
        <taxon>rosids</taxon>
        <taxon>fabids</taxon>
        <taxon>Fabales</taxon>
        <taxon>Fabaceae</taxon>
        <taxon>Papilionoideae</taxon>
        <taxon>50 kb inversion clade</taxon>
        <taxon>genistoids sensu lato</taxon>
        <taxon>core genistoids</taxon>
        <taxon>Genisteae</taxon>
        <taxon>Lupinus</taxon>
    </lineage>
</organism>